<dbReference type="Proteomes" id="UP000582016">
    <property type="component" value="Unassembled WGS sequence"/>
</dbReference>
<gene>
    <name evidence="2" type="ORF">FPHYL_4199</name>
</gene>
<organism evidence="2 3">
    <name type="scientific">Fusarium phyllophilum</name>
    <dbReference type="NCBI Taxonomy" id="47803"/>
    <lineage>
        <taxon>Eukaryota</taxon>
        <taxon>Fungi</taxon>
        <taxon>Dikarya</taxon>
        <taxon>Ascomycota</taxon>
        <taxon>Pezizomycotina</taxon>
        <taxon>Sordariomycetes</taxon>
        <taxon>Hypocreomycetidae</taxon>
        <taxon>Hypocreales</taxon>
        <taxon>Nectriaceae</taxon>
        <taxon>Fusarium</taxon>
        <taxon>Fusarium fujikuroi species complex</taxon>
    </lineage>
</organism>
<dbReference type="Pfam" id="PF06985">
    <property type="entry name" value="HET"/>
    <property type="match status" value="1"/>
</dbReference>
<comment type="caution">
    <text evidence="2">The sequence shown here is derived from an EMBL/GenBank/DDBJ whole genome shotgun (WGS) entry which is preliminary data.</text>
</comment>
<proteinExistence type="predicted"/>
<evidence type="ECO:0000313" key="2">
    <source>
        <dbReference type="EMBL" id="KAF5565505.1"/>
    </source>
</evidence>
<evidence type="ECO:0000313" key="3">
    <source>
        <dbReference type="Proteomes" id="UP000582016"/>
    </source>
</evidence>
<accession>A0A8H5K4I8</accession>
<reference evidence="2 3" key="1">
    <citation type="submission" date="2020-05" db="EMBL/GenBank/DDBJ databases">
        <title>Identification and distribution of gene clusters putatively required for synthesis of sphingolipid metabolism inhibitors in phylogenetically diverse species of the filamentous fungus Fusarium.</title>
        <authorList>
            <person name="Kim H.-S."/>
            <person name="Busman M."/>
            <person name="Brown D.W."/>
            <person name="Divon H."/>
            <person name="Uhlig S."/>
            <person name="Proctor R.H."/>
        </authorList>
    </citation>
    <scope>NUCLEOTIDE SEQUENCE [LARGE SCALE GENOMIC DNA]</scope>
    <source>
        <strain evidence="2 3">NRRL 13617</strain>
    </source>
</reference>
<dbReference type="EMBL" id="JAAOAQ010000128">
    <property type="protein sequence ID" value="KAF5565505.1"/>
    <property type="molecule type" value="Genomic_DNA"/>
</dbReference>
<name>A0A8H5K4I8_9HYPO</name>
<dbReference type="InterPro" id="IPR010730">
    <property type="entry name" value="HET"/>
</dbReference>
<dbReference type="PANTHER" id="PTHR10622">
    <property type="entry name" value="HET DOMAIN-CONTAINING PROTEIN"/>
    <property type="match status" value="1"/>
</dbReference>
<evidence type="ECO:0000259" key="1">
    <source>
        <dbReference type="Pfam" id="PF06985"/>
    </source>
</evidence>
<dbReference type="OrthoDB" id="194358at2759"/>
<protein>
    <submittedName>
        <fullName evidence="2">Heterokaryon incompatibility protein het-E-1</fullName>
    </submittedName>
</protein>
<sequence length="539" mass="61047">MRLINTKTLELHEFFNENTPPYAILSHAWGDQEVTFQDWQNRQQVTPKHGYSKILKACNEASNHKLEWLWVDTNCIDKSSSAELTEAINSMFAYYQKSEVCFAYLADVPTANQDVELLNSELRRSRWFTRGWTLQELIAPEHIVFYAADWSSIGSRDDTLLDLLTSITKIESAYLAGYKDICQAPISMRMSWLAKRTTKRIEDMAYCMLGIFDINMPLLYGEGKRAFFRLQEEIIKSCNDHTIFCWGWNNDVPIDWASLLAPWPSTFAGAGGFEIKRSENVSVFSMTNAGLSIRLPVIGTIADRFMPNSWFIILQVTPASAISGREAVCLRVVGRRIGNQLYVSRSPYPPRPMSISMWIKNFEEESLLVRNKLCGEVFGGVDPEFPCDTNILSFVPIFGSASLTRRWKFRESYDGNISTSSKLGQITWTLNTADVEVAAEYMMAAGRNQESGSYILLGVKKKSRPFDVSAQFVAGQNGDAALGSHAIEEALRHFQNQVETDCLKISSSDQRQGVRMILQRSTDVIAGTRNCFFLFFSET</sequence>
<keyword evidence="3" id="KW-1185">Reference proteome</keyword>
<dbReference type="PANTHER" id="PTHR10622:SF10">
    <property type="entry name" value="HET DOMAIN-CONTAINING PROTEIN"/>
    <property type="match status" value="1"/>
</dbReference>
<dbReference type="AlphaFoldDB" id="A0A8H5K4I8"/>
<feature type="domain" description="Heterokaryon incompatibility" evidence="1">
    <location>
        <begin position="22"/>
        <end position="107"/>
    </location>
</feature>